<dbReference type="Proteomes" id="UP000252519">
    <property type="component" value="Unassembled WGS sequence"/>
</dbReference>
<sequence>MFQCKISVFYSVPRGLNSHFRRLRVNDSLTSAIRASRAAQLLIMLYQLGQWKEGEDNCSPCSRRSPMAFCEQRQQQCISRITMTSSCSGFAGIDPCYASECVEGVCVQLQEPPASFSLEPPKKKIAERAVPMTTSTSTTTTSTPSTDIVARLLDLVDEEQLSDDDNSTLYQSNSTDALDSDSPAVQLMIDDQNRTNSEEEATETAIQKLPHATYITATTATTLSSTLAPPTNFRFDNPHFNRELLTWVYSFDDFLPYPTVYFSVMVIAGKYKPRPRPQRSAAGVTVFSRGENLPNGYTHIVEALPLDSGHVIRIPDPVATDILVEFSFIVRKMAKTVNVSVCIVDATCRVKELLCGSANIQHSLTMYTTIRLHVKSLTAYGKELVTSGDVRKTPSFLHVRLAYNNYLI</sequence>
<keyword evidence="2" id="KW-1185">Reference proteome</keyword>
<dbReference type="OrthoDB" id="5832915at2759"/>
<comment type="caution">
    <text evidence="1">The sequence shown here is derived from an EMBL/GenBank/DDBJ whole genome shotgun (WGS) entry which is preliminary data.</text>
</comment>
<accession>A0A368FC60</accession>
<dbReference type="EMBL" id="JOJR01002076">
    <property type="protein sequence ID" value="RCN29198.1"/>
    <property type="molecule type" value="Genomic_DNA"/>
</dbReference>
<protein>
    <submittedName>
        <fullName evidence="1">Uncharacterized protein</fullName>
    </submittedName>
</protein>
<reference evidence="1 2" key="1">
    <citation type="submission" date="2014-10" db="EMBL/GenBank/DDBJ databases">
        <title>Draft genome of the hookworm Ancylostoma caninum.</title>
        <authorList>
            <person name="Mitreva M."/>
        </authorList>
    </citation>
    <scope>NUCLEOTIDE SEQUENCE [LARGE SCALE GENOMIC DNA]</scope>
    <source>
        <strain evidence="1 2">Baltimore</strain>
    </source>
</reference>
<name>A0A368FC60_ANCCA</name>
<organism evidence="1 2">
    <name type="scientific">Ancylostoma caninum</name>
    <name type="common">Dog hookworm</name>
    <dbReference type="NCBI Taxonomy" id="29170"/>
    <lineage>
        <taxon>Eukaryota</taxon>
        <taxon>Metazoa</taxon>
        <taxon>Ecdysozoa</taxon>
        <taxon>Nematoda</taxon>
        <taxon>Chromadorea</taxon>
        <taxon>Rhabditida</taxon>
        <taxon>Rhabditina</taxon>
        <taxon>Rhabditomorpha</taxon>
        <taxon>Strongyloidea</taxon>
        <taxon>Ancylostomatidae</taxon>
        <taxon>Ancylostomatinae</taxon>
        <taxon>Ancylostoma</taxon>
    </lineage>
</organism>
<evidence type="ECO:0000313" key="1">
    <source>
        <dbReference type="EMBL" id="RCN29198.1"/>
    </source>
</evidence>
<proteinExistence type="predicted"/>
<gene>
    <name evidence="1" type="ORF">ANCCAN_25050</name>
</gene>
<evidence type="ECO:0000313" key="2">
    <source>
        <dbReference type="Proteomes" id="UP000252519"/>
    </source>
</evidence>
<dbReference type="AlphaFoldDB" id="A0A368FC60"/>
<feature type="non-terminal residue" evidence="1">
    <location>
        <position position="408"/>
    </location>
</feature>